<dbReference type="GO" id="GO:0046872">
    <property type="term" value="F:metal ion binding"/>
    <property type="evidence" value="ECO:0007669"/>
    <property type="project" value="UniProtKB-KW"/>
</dbReference>
<sequence length="236" mass="24670">MEAAPRHDDADDAGEVARAFEGCPSETAEAGRAGVGLLDVDICGPSIPLLLGVTAGQVVSSQYGWNPVKNKDGVAVMSVQFLLNHPDAPDVFWGRLDVLIIDTPPGTSDEHLTVLAALKATQDARPDGAVIVTTPQEVSLLTIRKELKFCKKMGLPVLGLVENMSGFVCPCCNEVTEIFKTGGGEALAREYGVPLLGRVPIDPRVSQCGESGTSILDHPDAPATPAFATIAAALLS</sequence>
<dbReference type="GO" id="GO:0016226">
    <property type="term" value="P:iron-sulfur cluster assembly"/>
    <property type="evidence" value="ECO:0007669"/>
    <property type="project" value="InterPro"/>
</dbReference>
<dbReference type="RefSeq" id="XP_004344028.1">
    <property type="nucleotide sequence ID" value="XM_004343978.1"/>
</dbReference>
<evidence type="ECO:0000256" key="5">
    <source>
        <dbReference type="ARBA" id="ARBA00023014"/>
    </source>
</evidence>
<dbReference type="GO" id="GO:0005524">
    <property type="term" value="F:ATP binding"/>
    <property type="evidence" value="ECO:0007669"/>
    <property type="project" value="UniProtKB-KW"/>
</dbReference>
<dbReference type="OMA" id="EMDCQVG"/>
<keyword evidence="2" id="KW-0547">Nucleotide-binding</keyword>
<dbReference type="AlphaFoldDB" id="L8H670"/>
<dbReference type="InterPro" id="IPR000808">
    <property type="entry name" value="Mrp-like_CS"/>
</dbReference>
<dbReference type="GeneID" id="14921493"/>
<evidence type="ECO:0000256" key="2">
    <source>
        <dbReference type="ARBA" id="ARBA00022741"/>
    </source>
</evidence>
<protein>
    <submittedName>
        <fullName evidence="6">Nucleotide binding protein 1like protein, putative</fullName>
    </submittedName>
</protein>
<dbReference type="Gene3D" id="3.40.50.300">
    <property type="entry name" value="P-loop containing nucleotide triphosphate hydrolases"/>
    <property type="match status" value="1"/>
</dbReference>
<evidence type="ECO:0000256" key="1">
    <source>
        <dbReference type="ARBA" id="ARBA00022723"/>
    </source>
</evidence>
<dbReference type="Pfam" id="PF10609">
    <property type="entry name" value="ParA"/>
    <property type="match status" value="1"/>
</dbReference>
<dbReference type="InterPro" id="IPR027417">
    <property type="entry name" value="P-loop_NTPase"/>
</dbReference>
<keyword evidence="5" id="KW-0411">Iron-sulfur</keyword>
<dbReference type="GO" id="GO:0051536">
    <property type="term" value="F:iron-sulfur cluster binding"/>
    <property type="evidence" value="ECO:0007669"/>
    <property type="project" value="UniProtKB-KW"/>
</dbReference>
<dbReference type="CDD" id="cd02037">
    <property type="entry name" value="Mrp_NBP35"/>
    <property type="match status" value="1"/>
</dbReference>
<proteinExistence type="predicted"/>
<dbReference type="EMBL" id="KB007909">
    <property type="protein sequence ID" value="ELR20625.1"/>
    <property type="molecule type" value="Genomic_DNA"/>
</dbReference>
<dbReference type="STRING" id="1257118.L8H670"/>
<evidence type="ECO:0000256" key="4">
    <source>
        <dbReference type="ARBA" id="ARBA00023004"/>
    </source>
</evidence>
<dbReference type="PANTHER" id="PTHR23264">
    <property type="entry name" value="NUCLEOTIDE-BINDING PROTEIN NBP35 YEAST -RELATED"/>
    <property type="match status" value="1"/>
</dbReference>
<dbReference type="PANTHER" id="PTHR23264:SF21">
    <property type="entry name" value="NUCLEOTIDE BINDING PROTEIN 1-LIKE PROTEIN"/>
    <property type="match status" value="1"/>
</dbReference>
<dbReference type="Proteomes" id="UP000011083">
    <property type="component" value="Unassembled WGS sequence"/>
</dbReference>
<organism evidence="6 7">
    <name type="scientific">Acanthamoeba castellanii (strain ATCC 30010 / Neff)</name>
    <dbReference type="NCBI Taxonomy" id="1257118"/>
    <lineage>
        <taxon>Eukaryota</taxon>
        <taxon>Amoebozoa</taxon>
        <taxon>Discosea</taxon>
        <taxon>Longamoebia</taxon>
        <taxon>Centramoebida</taxon>
        <taxon>Acanthamoebidae</taxon>
        <taxon>Acanthamoeba</taxon>
    </lineage>
</organism>
<name>L8H670_ACACF</name>
<gene>
    <name evidence="6" type="ORF">ACA1_053490</name>
</gene>
<dbReference type="InterPro" id="IPR033756">
    <property type="entry name" value="YlxH/NBP35"/>
</dbReference>
<dbReference type="InterPro" id="IPR019591">
    <property type="entry name" value="Mrp/NBP35_ATP-bd"/>
</dbReference>
<dbReference type="GO" id="GO:0140663">
    <property type="term" value="F:ATP-dependent FeS chaperone activity"/>
    <property type="evidence" value="ECO:0007669"/>
    <property type="project" value="InterPro"/>
</dbReference>
<evidence type="ECO:0000256" key="3">
    <source>
        <dbReference type="ARBA" id="ARBA00022840"/>
    </source>
</evidence>
<keyword evidence="4" id="KW-0408">Iron</keyword>
<reference evidence="6 7" key="1">
    <citation type="journal article" date="2013" name="Genome Biol.">
        <title>Genome of Acanthamoeba castellanii highlights extensive lateral gene transfer and early evolution of tyrosine kinase signaling.</title>
        <authorList>
            <person name="Clarke M."/>
            <person name="Lohan A.J."/>
            <person name="Liu B."/>
            <person name="Lagkouvardos I."/>
            <person name="Roy S."/>
            <person name="Zafar N."/>
            <person name="Bertelli C."/>
            <person name="Schilde C."/>
            <person name="Kianianmomeni A."/>
            <person name="Burglin T.R."/>
            <person name="Frech C."/>
            <person name="Turcotte B."/>
            <person name="Kopec K.O."/>
            <person name="Synnott J.M."/>
            <person name="Choo C."/>
            <person name="Paponov I."/>
            <person name="Finkler A."/>
            <person name="Soon Heng Tan C."/>
            <person name="Hutchins A.P."/>
            <person name="Weinmeier T."/>
            <person name="Rattei T."/>
            <person name="Chu J.S."/>
            <person name="Gimenez G."/>
            <person name="Irimia M."/>
            <person name="Rigden D.J."/>
            <person name="Fitzpatrick D.A."/>
            <person name="Lorenzo-Morales J."/>
            <person name="Bateman A."/>
            <person name="Chiu C.H."/>
            <person name="Tang P."/>
            <person name="Hegemann P."/>
            <person name="Fromm H."/>
            <person name="Raoult D."/>
            <person name="Greub G."/>
            <person name="Miranda-Saavedra D."/>
            <person name="Chen N."/>
            <person name="Nash P."/>
            <person name="Ginger M.L."/>
            <person name="Horn M."/>
            <person name="Schaap P."/>
            <person name="Caler L."/>
            <person name="Loftus B."/>
        </authorList>
    </citation>
    <scope>NUCLEOTIDE SEQUENCE [LARGE SCALE GENOMIC DNA]</scope>
    <source>
        <strain evidence="6 7">Neff</strain>
    </source>
</reference>
<dbReference type="VEuPathDB" id="AmoebaDB:ACA1_053490"/>
<keyword evidence="7" id="KW-1185">Reference proteome</keyword>
<keyword evidence="1" id="KW-0479">Metal-binding</keyword>
<keyword evidence="3" id="KW-0067">ATP-binding</keyword>
<accession>L8H670</accession>
<dbReference type="SUPFAM" id="SSF52540">
    <property type="entry name" value="P-loop containing nucleoside triphosphate hydrolases"/>
    <property type="match status" value="1"/>
</dbReference>
<dbReference type="KEGG" id="acan:ACA1_053490"/>
<evidence type="ECO:0000313" key="7">
    <source>
        <dbReference type="Proteomes" id="UP000011083"/>
    </source>
</evidence>
<evidence type="ECO:0000313" key="6">
    <source>
        <dbReference type="EMBL" id="ELR20625.1"/>
    </source>
</evidence>
<dbReference type="OrthoDB" id="1741334at2759"/>
<dbReference type="GO" id="GO:0005829">
    <property type="term" value="C:cytosol"/>
    <property type="evidence" value="ECO:0007669"/>
    <property type="project" value="TreeGrafter"/>
</dbReference>
<dbReference type="PROSITE" id="PS01215">
    <property type="entry name" value="MRP"/>
    <property type="match status" value="1"/>
</dbReference>